<dbReference type="InterPro" id="IPR001360">
    <property type="entry name" value="Glyco_hydro_1"/>
</dbReference>
<reference evidence="4" key="2">
    <citation type="journal article" date="2017" name="Nat. Plants">
        <title>The Aegilops tauschii genome reveals multiple impacts of transposons.</title>
        <authorList>
            <person name="Zhao G."/>
            <person name="Zou C."/>
            <person name="Li K."/>
            <person name="Wang K."/>
            <person name="Li T."/>
            <person name="Gao L."/>
            <person name="Zhang X."/>
            <person name="Wang H."/>
            <person name="Yang Z."/>
            <person name="Liu X."/>
            <person name="Jiang W."/>
            <person name="Mao L."/>
            <person name="Kong X."/>
            <person name="Jiao Y."/>
            <person name="Jia J."/>
        </authorList>
    </citation>
    <scope>NUCLEOTIDE SEQUENCE [LARGE SCALE GENOMIC DNA]</scope>
    <source>
        <strain evidence="4">cv. AL8/78</strain>
    </source>
</reference>
<evidence type="ECO:0000313" key="3">
    <source>
        <dbReference type="EnsemblPlants" id="AET5Gv20687900.58"/>
    </source>
</evidence>
<dbReference type="GO" id="GO:0005975">
    <property type="term" value="P:carbohydrate metabolic process"/>
    <property type="evidence" value="ECO:0007669"/>
    <property type="project" value="InterPro"/>
</dbReference>
<dbReference type="EnsemblPlants" id="AET5Gv20687900.58">
    <property type="protein sequence ID" value="AET5Gv20687900.58"/>
    <property type="gene ID" value="AET5Gv20687900"/>
</dbReference>
<reference evidence="3" key="5">
    <citation type="journal article" date="2021" name="G3 (Bethesda)">
        <title>Aegilops tauschii genome assembly Aet v5.0 features greater sequence contiguity and improved annotation.</title>
        <authorList>
            <person name="Wang L."/>
            <person name="Zhu T."/>
            <person name="Rodriguez J.C."/>
            <person name="Deal K.R."/>
            <person name="Dubcovsky J."/>
            <person name="McGuire P.E."/>
            <person name="Lux T."/>
            <person name="Spannagl M."/>
            <person name="Mayer K.F.X."/>
            <person name="Baldrich P."/>
            <person name="Meyers B.C."/>
            <person name="Huo N."/>
            <person name="Gu Y.Q."/>
            <person name="Zhou H."/>
            <person name="Devos K.M."/>
            <person name="Bennetzen J.L."/>
            <person name="Unver T."/>
            <person name="Budak H."/>
            <person name="Gulick P.J."/>
            <person name="Galiba G."/>
            <person name="Kalapos B."/>
            <person name="Nelson D.R."/>
            <person name="Li P."/>
            <person name="You F.M."/>
            <person name="Luo M.C."/>
            <person name="Dvorak J."/>
        </authorList>
    </citation>
    <scope>NUCLEOTIDE SEQUENCE [LARGE SCALE GENOMIC DNA]</scope>
    <source>
        <strain evidence="3">cv. AL8/78</strain>
    </source>
</reference>
<accession>A0A453LAE8</accession>
<sequence length="55" mass="6386">SMAGYSYDKSTADISADQYHHYKDDVKLMYEMGLDVYRFSIAWPRLIPGNHTVVE</sequence>
<dbReference type="Gene3D" id="3.20.20.80">
    <property type="entry name" value="Glycosidases"/>
    <property type="match status" value="1"/>
</dbReference>
<dbReference type="Proteomes" id="UP000015105">
    <property type="component" value="Chromosome 5D"/>
</dbReference>
<dbReference type="InterPro" id="IPR017853">
    <property type="entry name" value="GH"/>
</dbReference>
<evidence type="ECO:0000256" key="1">
    <source>
        <dbReference type="ARBA" id="ARBA00010838"/>
    </source>
</evidence>
<name>A0A453LAE8_AEGTS</name>
<evidence type="ECO:0000313" key="4">
    <source>
        <dbReference type="Proteomes" id="UP000015105"/>
    </source>
</evidence>
<dbReference type="Gramene" id="AET5Gv20687900.58">
    <property type="protein sequence ID" value="AET5Gv20687900.58"/>
    <property type="gene ID" value="AET5Gv20687900"/>
</dbReference>
<dbReference type="PANTHER" id="PTHR10353:SF156">
    <property type="entry name" value="4-HYDROXY-7-METHOXY-3-OXO-3,4-DIHYDRO-2H-1,4-BENZOXAZIN-2-YL GLUCOSIDEBETA-D-GLUCOSIDASE"/>
    <property type="match status" value="1"/>
</dbReference>
<dbReference type="Pfam" id="PF00232">
    <property type="entry name" value="Glyco_hydro_1"/>
    <property type="match status" value="1"/>
</dbReference>
<dbReference type="PANTHER" id="PTHR10353">
    <property type="entry name" value="GLYCOSYL HYDROLASE"/>
    <property type="match status" value="1"/>
</dbReference>
<dbReference type="AlphaFoldDB" id="A0A453LAE8"/>
<reference evidence="3" key="4">
    <citation type="submission" date="2019-03" db="UniProtKB">
        <authorList>
            <consortium name="EnsemblPlants"/>
        </authorList>
    </citation>
    <scope>IDENTIFICATION</scope>
</reference>
<organism evidence="3 4">
    <name type="scientific">Aegilops tauschii subsp. strangulata</name>
    <name type="common">Goatgrass</name>
    <dbReference type="NCBI Taxonomy" id="200361"/>
    <lineage>
        <taxon>Eukaryota</taxon>
        <taxon>Viridiplantae</taxon>
        <taxon>Streptophyta</taxon>
        <taxon>Embryophyta</taxon>
        <taxon>Tracheophyta</taxon>
        <taxon>Spermatophyta</taxon>
        <taxon>Magnoliopsida</taxon>
        <taxon>Liliopsida</taxon>
        <taxon>Poales</taxon>
        <taxon>Poaceae</taxon>
        <taxon>BOP clade</taxon>
        <taxon>Pooideae</taxon>
        <taxon>Triticodae</taxon>
        <taxon>Triticeae</taxon>
        <taxon>Triticinae</taxon>
        <taxon>Aegilops</taxon>
    </lineage>
</organism>
<evidence type="ECO:0000256" key="2">
    <source>
        <dbReference type="RuleBase" id="RU003690"/>
    </source>
</evidence>
<reference evidence="4" key="1">
    <citation type="journal article" date="2014" name="Science">
        <title>Ancient hybridizations among the ancestral genomes of bread wheat.</title>
        <authorList>
            <consortium name="International Wheat Genome Sequencing Consortium,"/>
            <person name="Marcussen T."/>
            <person name="Sandve S.R."/>
            <person name="Heier L."/>
            <person name="Spannagl M."/>
            <person name="Pfeifer M."/>
            <person name="Jakobsen K.S."/>
            <person name="Wulff B.B."/>
            <person name="Steuernagel B."/>
            <person name="Mayer K.F."/>
            <person name="Olsen O.A."/>
        </authorList>
    </citation>
    <scope>NUCLEOTIDE SEQUENCE [LARGE SCALE GENOMIC DNA]</scope>
    <source>
        <strain evidence="4">cv. AL8/78</strain>
    </source>
</reference>
<dbReference type="GO" id="GO:0008422">
    <property type="term" value="F:beta-glucosidase activity"/>
    <property type="evidence" value="ECO:0007669"/>
    <property type="project" value="TreeGrafter"/>
</dbReference>
<dbReference type="SUPFAM" id="SSF51445">
    <property type="entry name" value="(Trans)glycosidases"/>
    <property type="match status" value="1"/>
</dbReference>
<reference evidence="3" key="3">
    <citation type="journal article" date="2017" name="Nature">
        <title>Genome sequence of the progenitor of the wheat D genome Aegilops tauschii.</title>
        <authorList>
            <person name="Luo M.C."/>
            <person name="Gu Y.Q."/>
            <person name="Puiu D."/>
            <person name="Wang H."/>
            <person name="Twardziok S.O."/>
            <person name="Deal K.R."/>
            <person name="Huo N."/>
            <person name="Zhu T."/>
            <person name="Wang L."/>
            <person name="Wang Y."/>
            <person name="McGuire P.E."/>
            <person name="Liu S."/>
            <person name="Long H."/>
            <person name="Ramasamy R.K."/>
            <person name="Rodriguez J.C."/>
            <person name="Van S.L."/>
            <person name="Yuan L."/>
            <person name="Wang Z."/>
            <person name="Xia Z."/>
            <person name="Xiao L."/>
            <person name="Anderson O.D."/>
            <person name="Ouyang S."/>
            <person name="Liang Y."/>
            <person name="Zimin A.V."/>
            <person name="Pertea G."/>
            <person name="Qi P."/>
            <person name="Bennetzen J.L."/>
            <person name="Dai X."/>
            <person name="Dawson M.W."/>
            <person name="Muller H.G."/>
            <person name="Kugler K."/>
            <person name="Rivarola-Duarte L."/>
            <person name="Spannagl M."/>
            <person name="Mayer K.F.X."/>
            <person name="Lu F.H."/>
            <person name="Bevan M.W."/>
            <person name="Leroy P."/>
            <person name="Li P."/>
            <person name="You F.M."/>
            <person name="Sun Q."/>
            <person name="Liu Z."/>
            <person name="Lyons E."/>
            <person name="Wicker T."/>
            <person name="Salzberg S.L."/>
            <person name="Devos K.M."/>
            <person name="Dvorak J."/>
        </authorList>
    </citation>
    <scope>NUCLEOTIDE SEQUENCE [LARGE SCALE GENOMIC DNA]</scope>
    <source>
        <strain evidence="3">cv. AL8/78</strain>
    </source>
</reference>
<protein>
    <submittedName>
        <fullName evidence="3">Uncharacterized protein</fullName>
    </submittedName>
</protein>
<comment type="similarity">
    <text evidence="1 2">Belongs to the glycosyl hydrolase 1 family.</text>
</comment>
<proteinExistence type="inferred from homology"/>
<keyword evidence="4" id="KW-1185">Reference proteome</keyword>